<dbReference type="GO" id="GO:0008168">
    <property type="term" value="F:methyltransferase activity"/>
    <property type="evidence" value="ECO:0007669"/>
    <property type="project" value="UniProtKB-KW"/>
</dbReference>
<dbReference type="InterPro" id="IPR052514">
    <property type="entry name" value="SAM-dependent_MTase"/>
</dbReference>
<dbReference type="RefSeq" id="WP_060602444.1">
    <property type="nucleotide sequence ID" value="NZ_BBWQ01000009.1"/>
</dbReference>
<dbReference type="NCBIfam" id="TIGR01444">
    <property type="entry name" value="fkbM_fam"/>
    <property type="match status" value="1"/>
</dbReference>
<dbReference type="Pfam" id="PF05050">
    <property type="entry name" value="Methyltransf_21"/>
    <property type="match status" value="1"/>
</dbReference>
<keyword evidence="2" id="KW-0808">Transferase</keyword>
<protein>
    <submittedName>
        <fullName evidence="2">Putative FkbM family methyltransferase</fullName>
    </submittedName>
</protein>
<dbReference type="Gene3D" id="3.40.50.150">
    <property type="entry name" value="Vaccinia Virus protein VP39"/>
    <property type="match status" value="1"/>
</dbReference>
<dbReference type="InterPro" id="IPR006342">
    <property type="entry name" value="FkbM_mtfrase"/>
</dbReference>
<proteinExistence type="predicted"/>
<accession>A0A0P0YWS9</accession>
<feature type="domain" description="Methyltransferase FkbM" evidence="1">
    <location>
        <begin position="235"/>
        <end position="383"/>
    </location>
</feature>
<dbReference type="PANTHER" id="PTHR34203:SF15">
    <property type="entry name" value="SLL1173 PROTEIN"/>
    <property type="match status" value="1"/>
</dbReference>
<organism evidence="2">
    <name type="scientific">Aureimonas altamirensis</name>
    <dbReference type="NCBI Taxonomy" id="370622"/>
    <lineage>
        <taxon>Bacteria</taxon>
        <taxon>Pseudomonadati</taxon>
        <taxon>Pseudomonadota</taxon>
        <taxon>Alphaproteobacteria</taxon>
        <taxon>Hyphomicrobiales</taxon>
        <taxon>Aurantimonadaceae</taxon>
        <taxon>Aureimonas</taxon>
    </lineage>
</organism>
<sequence>MRLAANDAALAAAGPFITVEAVPVPEAAAFGMRLAILAKAARERGCEWLFHTPPQETPSPEALDRAALASLHYDIIFGALATGAPPALWRPSRLAFDEAARLPHALLNWWVGETVLARTDTICRLAEAGHLDDVDKVATLFALWLHARTVKLAQPLSERPAEPEPLSAIERTAILARLHLDPARLTVDWGDSRYFLPYTGRNAGIEREQTRGLFFEADELAWLGRRLGPGRVIADIGANTGNHTIFFAGPMQAARVIPFEPLPEAADMLARAVAWNRLANVDLSMLHHGVGARPVVMRAEKSERGGLGATRLVEDVAGDIKVQPLDALLTGPVDFLKIDVEAMEMDVLSGARGVIARNRPAIFIEVAETTAEAFRLWLGENDYGVERVFSDKGHTNLLVLPRAA</sequence>
<dbReference type="GO" id="GO:0032259">
    <property type="term" value="P:methylation"/>
    <property type="evidence" value="ECO:0007669"/>
    <property type="project" value="UniProtKB-KW"/>
</dbReference>
<dbReference type="EMBL" id="LC066371">
    <property type="protein sequence ID" value="BAT25931.1"/>
    <property type="molecule type" value="Genomic_DNA"/>
</dbReference>
<name>A0A0P0YWS9_9HYPH</name>
<dbReference type="SUPFAM" id="SSF53335">
    <property type="entry name" value="S-adenosyl-L-methionine-dependent methyltransferases"/>
    <property type="match status" value="1"/>
</dbReference>
<evidence type="ECO:0000259" key="1">
    <source>
        <dbReference type="Pfam" id="PF05050"/>
    </source>
</evidence>
<evidence type="ECO:0000313" key="2">
    <source>
        <dbReference type="EMBL" id="BAT25931.1"/>
    </source>
</evidence>
<dbReference type="PANTHER" id="PTHR34203">
    <property type="entry name" value="METHYLTRANSFERASE, FKBM FAMILY PROTEIN"/>
    <property type="match status" value="1"/>
</dbReference>
<keyword evidence="2" id="KW-0489">Methyltransferase</keyword>
<reference evidence="2" key="1">
    <citation type="journal article" date="2015" name="Proc. Natl. Acad. Sci. U.S.A.">
        <title>Bacterial clade with the ribosomal RNA operon on a small plasmid rather than the chromosome.</title>
        <authorList>
            <person name="Anda M."/>
            <person name="Ohtsubo Y."/>
            <person name="Okubo T."/>
            <person name="Sugawara M."/>
            <person name="Nagata Y."/>
            <person name="Tsuda M."/>
            <person name="Minamisawa K."/>
            <person name="Mitsui H."/>
        </authorList>
    </citation>
    <scope>NUCLEOTIDE SEQUENCE</scope>
    <source>
        <strain evidence="2">DSM 21988</strain>
    </source>
</reference>
<dbReference type="InterPro" id="IPR029063">
    <property type="entry name" value="SAM-dependent_MTases_sf"/>
</dbReference>
<dbReference type="AlphaFoldDB" id="A0A0P0YWS9"/>